<comment type="similarity">
    <text evidence="2">Belongs to the MICOS complex subunit Mic60 family.</text>
</comment>
<dbReference type="PANTHER" id="PTHR15415">
    <property type="entry name" value="MITOFILIN"/>
    <property type="match status" value="1"/>
</dbReference>
<evidence type="ECO:0000256" key="5">
    <source>
        <dbReference type="ARBA" id="ARBA00022989"/>
    </source>
</evidence>
<protein>
    <submittedName>
        <fullName evidence="8">Uncharacterized protein</fullName>
    </submittedName>
</protein>
<dbReference type="Proteomes" id="UP000290560">
    <property type="component" value="Unassembled WGS sequence"/>
</dbReference>
<reference evidence="8" key="1">
    <citation type="journal article" date="2018" name="Data Brief">
        <title>Genome sequence data from 17 accessions of Ensete ventricosum, a staple food crop for millions in Ethiopia.</title>
        <authorList>
            <person name="Yemataw Z."/>
            <person name="Muzemil S."/>
            <person name="Ambachew D."/>
            <person name="Tripathi L."/>
            <person name="Tesfaye K."/>
            <person name="Chala A."/>
            <person name="Farbos A."/>
            <person name="O'Neill P."/>
            <person name="Moore K."/>
            <person name="Grant M."/>
            <person name="Studholme D.J."/>
        </authorList>
    </citation>
    <scope>NUCLEOTIDE SEQUENCE [LARGE SCALE GENOMIC DNA]</scope>
    <source>
        <tissue evidence="8">Leaf</tissue>
    </source>
</reference>
<evidence type="ECO:0000256" key="3">
    <source>
        <dbReference type="ARBA" id="ARBA00022692"/>
    </source>
</evidence>
<evidence type="ECO:0000256" key="7">
    <source>
        <dbReference type="ARBA" id="ARBA00023136"/>
    </source>
</evidence>
<keyword evidence="3" id="KW-0812">Transmembrane</keyword>
<evidence type="ECO:0000256" key="6">
    <source>
        <dbReference type="ARBA" id="ARBA00023128"/>
    </source>
</evidence>
<comment type="subcellular location">
    <subcellularLocation>
        <location evidence="1">Mitochondrion inner membrane</location>
    </subcellularLocation>
</comment>
<keyword evidence="7" id="KW-0472">Membrane</keyword>
<accession>A0A444FGD9</accession>
<evidence type="ECO:0000256" key="4">
    <source>
        <dbReference type="ARBA" id="ARBA00022792"/>
    </source>
</evidence>
<proteinExistence type="inferred from homology"/>
<dbReference type="AlphaFoldDB" id="A0A444FGD9"/>
<dbReference type="GO" id="GO:0061617">
    <property type="term" value="C:MICOS complex"/>
    <property type="evidence" value="ECO:0007669"/>
    <property type="project" value="TreeGrafter"/>
</dbReference>
<organism evidence="8">
    <name type="scientific">Ensete ventricosum</name>
    <name type="common">Abyssinian banana</name>
    <name type="synonym">Musa ensete</name>
    <dbReference type="NCBI Taxonomy" id="4639"/>
    <lineage>
        <taxon>Eukaryota</taxon>
        <taxon>Viridiplantae</taxon>
        <taxon>Streptophyta</taxon>
        <taxon>Embryophyta</taxon>
        <taxon>Tracheophyta</taxon>
        <taxon>Spermatophyta</taxon>
        <taxon>Magnoliopsida</taxon>
        <taxon>Liliopsida</taxon>
        <taxon>Zingiberales</taxon>
        <taxon>Musaceae</taxon>
        <taxon>Ensete</taxon>
    </lineage>
</organism>
<dbReference type="InterPro" id="IPR019133">
    <property type="entry name" value="MIC60"/>
</dbReference>
<name>A0A444FGD9_ENSVE</name>
<keyword evidence="5" id="KW-1133">Transmembrane helix</keyword>
<keyword evidence="4" id="KW-0999">Mitochondrion inner membrane</keyword>
<evidence type="ECO:0000256" key="1">
    <source>
        <dbReference type="ARBA" id="ARBA00004273"/>
    </source>
</evidence>
<dbReference type="PANTHER" id="PTHR15415:SF7">
    <property type="entry name" value="MICOS COMPLEX SUBUNIT MIC60"/>
    <property type="match status" value="1"/>
</dbReference>
<keyword evidence="6" id="KW-0496">Mitochondrion</keyword>
<dbReference type="Pfam" id="PF09731">
    <property type="entry name" value="Mitofilin"/>
    <property type="match status" value="1"/>
</dbReference>
<dbReference type="EMBL" id="KV876023">
    <property type="protein sequence ID" value="RZR73807.1"/>
    <property type="molecule type" value="Genomic_DNA"/>
</dbReference>
<gene>
    <name evidence="8" type="ORF">BHM03_00028249</name>
</gene>
<sequence length="75" mass="8167">MKEQSGDGIEPVISKVENLLVDGNFVEAADVLEGGVRGSEAEEVVIEWVRQARNRALAEQALTLLQSYAMSSNFT</sequence>
<evidence type="ECO:0000256" key="2">
    <source>
        <dbReference type="ARBA" id="ARBA00010877"/>
    </source>
</evidence>
<dbReference type="GO" id="GO:0042407">
    <property type="term" value="P:cristae formation"/>
    <property type="evidence" value="ECO:0007669"/>
    <property type="project" value="TreeGrafter"/>
</dbReference>
<evidence type="ECO:0000313" key="8">
    <source>
        <dbReference type="EMBL" id="RZR73807.1"/>
    </source>
</evidence>